<dbReference type="RefSeq" id="WP_078812070.1">
    <property type="nucleotide sequence ID" value="NZ_FUYE01000002.1"/>
</dbReference>
<sequence>MKTEKKDLQNDQLDQLGGTDQIEQLAADLAVEENRDRVTNVHREKALRQMEEMATPPQNAQEEAEKANPHGSESPHQG</sequence>
<protein>
    <submittedName>
        <fullName evidence="2">Uncharacterized protein</fullName>
    </submittedName>
</protein>
<dbReference type="OrthoDB" id="9960444at2"/>
<evidence type="ECO:0000256" key="1">
    <source>
        <dbReference type="SAM" id="MobiDB-lite"/>
    </source>
</evidence>
<proteinExistence type="predicted"/>
<dbReference type="AlphaFoldDB" id="A0A1T4WZ91"/>
<gene>
    <name evidence="2" type="ORF">SAMN02745166_00875</name>
</gene>
<name>A0A1T4WZ91_9BACT</name>
<keyword evidence="3" id="KW-1185">Reference proteome</keyword>
<dbReference type="Proteomes" id="UP000190774">
    <property type="component" value="Unassembled WGS sequence"/>
</dbReference>
<evidence type="ECO:0000313" key="2">
    <source>
        <dbReference type="EMBL" id="SKA82185.1"/>
    </source>
</evidence>
<accession>A0A1T4WZ91</accession>
<reference evidence="3" key="1">
    <citation type="submission" date="2017-02" db="EMBL/GenBank/DDBJ databases">
        <authorList>
            <person name="Varghese N."/>
            <person name="Submissions S."/>
        </authorList>
    </citation>
    <scope>NUCLEOTIDE SEQUENCE [LARGE SCALE GENOMIC DNA]</scope>
    <source>
        <strain evidence="3">ATCC 700200</strain>
    </source>
</reference>
<organism evidence="2 3">
    <name type="scientific">Prosthecobacter debontii</name>
    <dbReference type="NCBI Taxonomy" id="48467"/>
    <lineage>
        <taxon>Bacteria</taxon>
        <taxon>Pseudomonadati</taxon>
        <taxon>Verrucomicrobiota</taxon>
        <taxon>Verrucomicrobiia</taxon>
        <taxon>Verrucomicrobiales</taxon>
        <taxon>Verrucomicrobiaceae</taxon>
        <taxon>Prosthecobacter</taxon>
    </lineage>
</organism>
<feature type="region of interest" description="Disordered" evidence="1">
    <location>
        <begin position="49"/>
        <end position="78"/>
    </location>
</feature>
<evidence type="ECO:0000313" key="3">
    <source>
        <dbReference type="Proteomes" id="UP000190774"/>
    </source>
</evidence>
<dbReference type="STRING" id="48467.SAMN02745166_00875"/>
<dbReference type="EMBL" id="FUYE01000002">
    <property type="protein sequence ID" value="SKA82185.1"/>
    <property type="molecule type" value="Genomic_DNA"/>
</dbReference>